<feature type="domain" description="Retrotransposon Copia-like N-terminal" evidence="2">
    <location>
        <begin position="22"/>
        <end position="60"/>
    </location>
</feature>
<feature type="region of interest" description="Disordered" evidence="1">
    <location>
        <begin position="289"/>
        <end position="324"/>
    </location>
</feature>
<feature type="compositionally biased region" description="Basic and acidic residues" evidence="1">
    <location>
        <begin position="376"/>
        <end position="386"/>
    </location>
</feature>
<dbReference type="PANTHER" id="PTHR37610:SF96">
    <property type="entry name" value="RETROTRANSPOSON COPIA-LIKE N-TERMINAL DOMAIN-CONTAINING PROTEIN"/>
    <property type="match status" value="1"/>
</dbReference>
<proteinExistence type="predicted"/>
<feature type="region of interest" description="Disordered" evidence="1">
    <location>
        <begin position="355"/>
        <end position="386"/>
    </location>
</feature>
<keyword evidence="4" id="KW-1185">Reference proteome</keyword>
<sequence>MTTETTKKTWLIHDPSTIYYLHPSEHAGNALTKYLLKSDNYEVWEKGIRNALGGRGKAIFLIPNGVPKPKDERELAAWESNNSIICSWIFNSVDESIQPSIVSHSVASVLWSDLKKRYSTSNGPRIYQLKTELNALRQKGQTVVAYYNQFITLWNQLHETGDPTGGCTCTAAATTRAKFEREKTIDFLLGLDDEQFGPLRSNLLGTEPIPDLDRVFHLVSQEERHRTIIRSRDDKTDAMAFATRRDDRITRPPPPSEKLLCTHCGRTNHNVDACYELVGFPAHYTRLSANRGPSAGRGGRGGSAGGRATTTGGRGGGRRGTPAVGNNTSVAYAATDETSNPNLSDQMARLIFRRDNVRNNGSRRPDGPAVLRRRRREDPVPDLREGPDNDAVIVGRIELQETVEELFKVVFGVDVLLENHLEHGVPEVEVRVVGVFLDGDALPADPPEAVHRPEALDLGVGFRGGVVVVVGRGECGGGGVPRAGGVIGVVHRRRRCGRGGGFVVVVAAAGLGEEDGGEFGPSAAAAAANLDSEAAQNNLFLVRRHCRRCSVYRGNGRGRKCGYMEMGKGMMKAKGREVI</sequence>
<name>A0A328E4W1_9ASTE</name>
<dbReference type="EMBL" id="NQVE01000046">
    <property type="protein sequence ID" value="RAL51728.1"/>
    <property type="molecule type" value="Genomic_DNA"/>
</dbReference>
<evidence type="ECO:0000313" key="4">
    <source>
        <dbReference type="Proteomes" id="UP000249390"/>
    </source>
</evidence>
<evidence type="ECO:0000259" key="2">
    <source>
        <dbReference type="Pfam" id="PF14244"/>
    </source>
</evidence>
<evidence type="ECO:0000256" key="1">
    <source>
        <dbReference type="SAM" id="MobiDB-lite"/>
    </source>
</evidence>
<dbReference type="PANTHER" id="PTHR37610">
    <property type="entry name" value="CCHC-TYPE DOMAIN-CONTAINING PROTEIN"/>
    <property type="match status" value="1"/>
</dbReference>
<accession>A0A328E4W1</accession>
<comment type="caution">
    <text evidence="3">The sequence shown here is derived from an EMBL/GenBank/DDBJ whole genome shotgun (WGS) entry which is preliminary data.</text>
</comment>
<organism evidence="3 4">
    <name type="scientific">Cuscuta australis</name>
    <dbReference type="NCBI Taxonomy" id="267555"/>
    <lineage>
        <taxon>Eukaryota</taxon>
        <taxon>Viridiplantae</taxon>
        <taxon>Streptophyta</taxon>
        <taxon>Embryophyta</taxon>
        <taxon>Tracheophyta</taxon>
        <taxon>Spermatophyta</taxon>
        <taxon>Magnoliopsida</taxon>
        <taxon>eudicotyledons</taxon>
        <taxon>Gunneridae</taxon>
        <taxon>Pentapetalae</taxon>
        <taxon>asterids</taxon>
        <taxon>lamiids</taxon>
        <taxon>Solanales</taxon>
        <taxon>Convolvulaceae</taxon>
        <taxon>Cuscuteae</taxon>
        <taxon>Cuscuta</taxon>
        <taxon>Cuscuta subgen. Grammica</taxon>
        <taxon>Cuscuta sect. Cleistogrammica</taxon>
    </lineage>
</organism>
<feature type="compositionally biased region" description="Gly residues" evidence="1">
    <location>
        <begin position="295"/>
        <end position="305"/>
    </location>
</feature>
<dbReference type="Pfam" id="PF14223">
    <property type="entry name" value="Retrotran_gag_2"/>
    <property type="match status" value="1"/>
</dbReference>
<dbReference type="InterPro" id="IPR029472">
    <property type="entry name" value="Copia-like_N"/>
</dbReference>
<dbReference type="AlphaFoldDB" id="A0A328E4W1"/>
<reference evidence="3 4" key="1">
    <citation type="submission" date="2018-06" db="EMBL/GenBank/DDBJ databases">
        <title>The Genome of Cuscuta australis (Dodder) Provides Insight into the Evolution of Plant Parasitism.</title>
        <authorList>
            <person name="Liu H."/>
        </authorList>
    </citation>
    <scope>NUCLEOTIDE SEQUENCE [LARGE SCALE GENOMIC DNA]</scope>
    <source>
        <strain evidence="4">cv. Yunnan</strain>
        <tissue evidence="3">Vines</tissue>
    </source>
</reference>
<dbReference type="Proteomes" id="UP000249390">
    <property type="component" value="Unassembled WGS sequence"/>
</dbReference>
<dbReference type="Pfam" id="PF14244">
    <property type="entry name" value="Retrotran_gag_3"/>
    <property type="match status" value="1"/>
</dbReference>
<evidence type="ECO:0000313" key="3">
    <source>
        <dbReference type="EMBL" id="RAL51728.1"/>
    </source>
</evidence>
<protein>
    <recommendedName>
        <fullName evidence="2">Retrotransposon Copia-like N-terminal domain-containing protein</fullName>
    </recommendedName>
</protein>
<gene>
    <name evidence="3" type="ORF">DM860_010446</name>
</gene>